<evidence type="ECO:0000256" key="3">
    <source>
        <dbReference type="ARBA" id="ARBA00005174"/>
    </source>
</evidence>
<dbReference type="InterPro" id="IPR013815">
    <property type="entry name" value="ATP_grasp_subdomain_1"/>
</dbReference>
<dbReference type="NCBIfam" id="TIGR00877">
    <property type="entry name" value="purD"/>
    <property type="match status" value="1"/>
</dbReference>
<dbReference type="Pfam" id="PF01071">
    <property type="entry name" value="GARS_A"/>
    <property type="match status" value="1"/>
</dbReference>
<evidence type="ECO:0000256" key="4">
    <source>
        <dbReference type="ARBA" id="ARBA00013255"/>
    </source>
</evidence>
<keyword evidence="8 14" id="KW-0067">ATP-binding</keyword>
<evidence type="ECO:0000256" key="9">
    <source>
        <dbReference type="ARBA" id="ARBA00023211"/>
    </source>
</evidence>
<dbReference type="PROSITE" id="PS00184">
    <property type="entry name" value="GARS"/>
    <property type="match status" value="1"/>
</dbReference>
<evidence type="ECO:0000256" key="12">
    <source>
        <dbReference type="ARBA" id="ARBA00042864"/>
    </source>
</evidence>
<dbReference type="Gene3D" id="3.90.600.10">
    <property type="entry name" value="Phosphoribosylglycinamide synthetase, C-terminal domain"/>
    <property type="match status" value="1"/>
</dbReference>
<dbReference type="EC" id="6.3.4.13" evidence="4 13"/>
<evidence type="ECO:0000256" key="2">
    <source>
        <dbReference type="ARBA" id="ARBA00001946"/>
    </source>
</evidence>
<dbReference type="RefSeq" id="WP_124942970.1">
    <property type="nucleotide sequence ID" value="NZ_RHGY01000002.1"/>
</dbReference>
<evidence type="ECO:0000256" key="10">
    <source>
        <dbReference type="ARBA" id="ARBA00038345"/>
    </source>
</evidence>
<dbReference type="GO" id="GO:0004637">
    <property type="term" value="F:phosphoribosylamine-glycine ligase activity"/>
    <property type="evidence" value="ECO:0007669"/>
    <property type="project" value="UniProtKB-UniRule"/>
</dbReference>
<dbReference type="Gene3D" id="3.30.470.20">
    <property type="entry name" value="ATP-grasp fold, B domain"/>
    <property type="match status" value="1"/>
</dbReference>
<comment type="pathway">
    <text evidence="3 13">Purine metabolism; IMP biosynthesis via de novo pathway; N(1)-(5-phospho-D-ribosyl)glycinamide from 5-phospho-alpha-D-ribose 1-diphosphate: step 2/2.</text>
</comment>
<evidence type="ECO:0000256" key="13">
    <source>
        <dbReference type="HAMAP-Rule" id="MF_00138"/>
    </source>
</evidence>
<evidence type="ECO:0000313" key="17">
    <source>
        <dbReference type="Proteomes" id="UP000275836"/>
    </source>
</evidence>
<dbReference type="InterPro" id="IPR037123">
    <property type="entry name" value="PRibGlycinamide_synth_C_sf"/>
</dbReference>
<proteinExistence type="inferred from homology"/>
<comment type="cofactor">
    <cofactor evidence="2">
        <name>Mg(2+)</name>
        <dbReference type="ChEBI" id="CHEBI:18420"/>
    </cofactor>
</comment>
<dbReference type="GO" id="GO:0046872">
    <property type="term" value="F:metal ion binding"/>
    <property type="evidence" value="ECO:0007669"/>
    <property type="project" value="InterPro"/>
</dbReference>
<dbReference type="Gene3D" id="3.30.1490.20">
    <property type="entry name" value="ATP-grasp fold, A domain"/>
    <property type="match status" value="1"/>
</dbReference>
<evidence type="ECO:0000256" key="14">
    <source>
        <dbReference type="PROSITE-ProRule" id="PRU00409"/>
    </source>
</evidence>
<dbReference type="SUPFAM" id="SSF52440">
    <property type="entry name" value="PreATP-grasp domain"/>
    <property type="match status" value="1"/>
</dbReference>
<dbReference type="InterPro" id="IPR020562">
    <property type="entry name" value="PRibGlycinamide_synth_N"/>
</dbReference>
<dbReference type="SMART" id="SM01209">
    <property type="entry name" value="GARS_A"/>
    <property type="match status" value="1"/>
</dbReference>
<feature type="domain" description="ATP-grasp" evidence="15">
    <location>
        <begin position="105"/>
        <end position="307"/>
    </location>
</feature>
<dbReference type="Pfam" id="PF02844">
    <property type="entry name" value="GARS_N"/>
    <property type="match status" value="1"/>
</dbReference>
<dbReference type="EMBL" id="RHGY01000002">
    <property type="protein sequence ID" value="RRG18326.1"/>
    <property type="molecule type" value="Genomic_DNA"/>
</dbReference>
<gene>
    <name evidence="13 16" type="primary">purD</name>
    <name evidence="16" type="ORF">D3P96_03310</name>
</gene>
<dbReference type="InterPro" id="IPR016185">
    <property type="entry name" value="PreATP-grasp_dom_sf"/>
</dbReference>
<dbReference type="OrthoDB" id="9807240at2"/>
<dbReference type="InterPro" id="IPR020559">
    <property type="entry name" value="PRibGlycinamide_synth_CS"/>
</dbReference>
<evidence type="ECO:0000256" key="5">
    <source>
        <dbReference type="ARBA" id="ARBA00022598"/>
    </source>
</evidence>
<dbReference type="AlphaFoldDB" id="A0A3P2RFB7"/>
<keyword evidence="7 13" id="KW-0658">Purine biosynthesis</keyword>
<dbReference type="GO" id="GO:0006189">
    <property type="term" value="P:'de novo' IMP biosynthetic process"/>
    <property type="evidence" value="ECO:0007669"/>
    <property type="project" value="UniProtKB-UniRule"/>
</dbReference>
<name>A0A3P2RFB7_WEIVI</name>
<dbReference type="GO" id="GO:0009113">
    <property type="term" value="P:purine nucleobase biosynthetic process"/>
    <property type="evidence" value="ECO:0007669"/>
    <property type="project" value="InterPro"/>
</dbReference>
<dbReference type="InterPro" id="IPR011054">
    <property type="entry name" value="Rudment_hybrid_motif"/>
</dbReference>
<dbReference type="PROSITE" id="PS50975">
    <property type="entry name" value="ATP_GRASP"/>
    <property type="match status" value="1"/>
</dbReference>
<dbReference type="UniPathway" id="UPA00074">
    <property type="reaction ID" value="UER00125"/>
</dbReference>
<dbReference type="PANTHER" id="PTHR43472">
    <property type="entry name" value="PHOSPHORIBOSYLAMINE--GLYCINE LIGASE"/>
    <property type="match status" value="1"/>
</dbReference>
<dbReference type="Proteomes" id="UP000275836">
    <property type="component" value="Unassembled WGS sequence"/>
</dbReference>
<dbReference type="InterPro" id="IPR011761">
    <property type="entry name" value="ATP-grasp"/>
</dbReference>
<evidence type="ECO:0000256" key="7">
    <source>
        <dbReference type="ARBA" id="ARBA00022755"/>
    </source>
</evidence>
<dbReference type="SMART" id="SM01210">
    <property type="entry name" value="GARS_C"/>
    <property type="match status" value="1"/>
</dbReference>
<organism evidence="16 17">
    <name type="scientific">Weissella viridescens</name>
    <name type="common">Lactobacillus viridescens</name>
    <dbReference type="NCBI Taxonomy" id="1629"/>
    <lineage>
        <taxon>Bacteria</taxon>
        <taxon>Bacillati</taxon>
        <taxon>Bacillota</taxon>
        <taxon>Bacilli</taxon>
        <taxon>Lactobacillales</taxon>
        <taxon>Lactobacillaceae</taxon>
        <taxon>Weissella</taxon>
    </lineage>
</organism>
<evidence type="ECO:0000256" key="1">
    <source>
        <dbReference type="ARBA" id="ARBA00001936"/>
    </source>
</evidence>
<dbReference type="PANTHER" id="PTHR43472:SF1">
    <property type="entry name" value="PHOSPHORIBOSYLAMINE--GLYCINE LIGASE, CHLOROPLASTIC"/>
    <property type="match status" value="1"/>
</dbReference>
<keyword evidence="5 13" id="KW-0436">Ligase</keyword>
<comment type="catalytic activity">
    <reaction evidence="13">
        <text>5-phospho-beta-D-ribosylamine + glycine + ATP = N(1)-(5-phospho-beta-D-ribosyl)glycinamide + ADP + phosphate + H(+)</text>
        <dbReference type="Rhea" id="RHEA:17453"/>
        <dbReference type="ChEBI" id="CHEBI:15378"/>
        <dbReference type="ChEBI" id="CHEBI:30616"/>
        <dbReference type="ChEBI" id="CHEBI:43474"/>
        <dbReference type="ChEBI" id="CHEBI:57305"/>
        <dbReference type="ChEBI" id="CHEBI:58681"/>
        <dbReference type="ChEBI" id="CHEBI:143788"/>
        <dbReference type="ChEBI" id="CHEBI:456216"/>
        <dbReference type="EC" id="6.3.4.13"/>
    </reaction>
</comment>
<dbReference type="Gene3D" id="3.40.50.20">
    <property type="match status" value="1"/>
</dbReference>
<dbReference type="Pfam" id="PF02843">
    <property type="entry name" value="GARS_C"/>
    <property type="match status" value="1"/>
</dbReference>
<evidence type="ECO:0000313" key="16">
    <source>
        <dbReference type="EMBL" id="RRG18326.1"/>
    </source>
</evidence>
<dbReference type="InterPro" id="IPR000115">
    <property type="entry name" value="PRibGlycinamide_synth"/>
</dbReference>
<evidence type="ECO:0000256" key="8">
    <source>
        <dbReference type="ARBA" id="ARBA00022840"/>
    </source>
</evidence>
<keyword evidence="6 14" id="KW-0547">Nucleotide-binding</keyword>
<dbReference type="HAMAP" id="MF_00138">
    <property type="entry name" value="GARS"/>
    <property type="match status" value="1"/>
</dbReference>
<evidence type="ECO:0000256" key="6">
    <source>
        <dbReference type="ARBA" id="ARBA00022741"/>
    </source>
</evidence>
<comment type="similarity">
    <text evidence="10 13">Belongs to the GARS family.</text>
</comment>
<sequence>MASVLIIGSGAREFIFAKTFANSVDHVFVAPGNAGMREAGFETVDLTEIPDLITFAQSQQIDLTFVGSEALLTEGIVDAFQAEGLAIFGPTKAAAQLEGSKAFTKSLLHKYDIPTAASVTVTSHDEAVQILQNHAYPVVVKLDGLALGKGVSIYEHPETALAGIDIIYQQDEHAPLVIEEFMQGPEFSIFSFVGKEQVVHAPIAQDHKRLLDGDRGPNTGGMGAYSPVRWIGDDVVQTAIKSLVEPVLTAMQTEGTPFEGILYTGVMLTAAGPKVIEYNVRFGDPEAQVVLPQLTSDLYQNIMALIAGKPTSMTWQDADADVYLGVTLAAPGYPLNPEKGLSLPSLPNDVQIDYAGVKQQANQLVSNGGRVLTAVIHRPTMVAAQTDLYAALDQTHTDLVYRHDIGHQAVAAELAEE</sequence>
<evidence type="ECO:0000256" key="11">
    <source>
        <dbReference type="ARBA" id="ARBA00042242"/>
    </source>
</evidence>
<reference evidence="16 17" key="1">
    <citation type="submission" date="2018-10" db="EMBL/GenBank/DDBJ databases">
        <title>Draft genome sequence of Weissella viridescens UCO-SMC3.</title>
        <authorList>
            <person name="Garcia-Cancino A."/>
            <person name="Espinoza-Monje M."/>
            <person name="Albarracin L."/>
            <person name="Garcia-Castillo V."/>
            <person name="Campos-Martin J."/>
            <person name="Nakano Y."/>
            <person name="Guitierrez-Zamorano C."/>
            <person name="Ikeda-Ohtsubo W."/>
            <person name="Morita H."/>
            <person name="Kitazawa H."/>
            <person name="Villena J."/>
        </authorList>
    </citation>
    <scope>NUCLEOTIDE SEQUENCE [LARGE SCALE GENOMIC DNA]</scope>
    <source>
        <strain evidence="16 17">UCO-SMC3</strain>
    </source>
</reference>
<dbReference type="InterPro" id="IPR020561">
    <property type="entry name" value="PRibGlycinamid_synth_ATP-grasp"/>
</dbReference>
<dbReference type="GO" id="GO:0005524">
    <property type="term" value="F:ATP binding"/>
    <property type="evidence" value="ECO:0007669"/>
    <property type="project" value="UniProtKB-UniRule"/>
</dbReference>
<dbReference type="SUPFAM" id="SSF56059">
    <property type="entry name" value="Glutathione synthetase ATP-binding domain-like"/>
    <property type="match status" value="1"/>
</dbReference>
<dbReference type="InterPro" id="IPR020560">
    <property type="entry name" value="PRibGlycinamide_synth_C-dom"/>
</dbReference>
<dbReference type="SUPFAM" id="SSF51246">
    <property type="entry name" value="Rudiment single hybrid motif"/>
    <property type="match status" value="1"/>
</dbReference>
<comment type="cofactor">
    <cofactor evidence="1">
        <name>Mn(2+)</name>
        <dbReference type="ChEBI" id="CHEBI:29035"/>
    </cofactor>
</comment>
<protein>
    <recommendedName>
        <fullName evidence="4 13">Phosphoribosylamine--glycine ligase</fullName>
        <ecNumber evidence="4 13">6.3.4.13</ecNumber>
    </recommendedName>
    <alternativeName>
        <fullName evidence="13">GARS</fullName>
    </alternativeName>
    <alternativeName>
        <fullName evidence="11 13">Glycinamide ribonucleotide synthetase</fullName>
    </alternativeName>
    <alternativeName>
        <fullName evidence="12 13">Phosphoribosylglycinamide synthetase</fullName>
    </alternativeName>
</protein>
<comment type="caution">
    <text evidence="16">The sequence shown here is derived from an EMBL/GenBank/DDBJ whole genome shotgun (WGS) entry which is preliminary data.</text>
</comment>
<keyword evidence="9" id="KW-0464">Manganese</keyword>
<evidence type="ECO:0000259" key="15">
    <source>
        <dbReference type="PROSITE" id="PS50975"/>
    </source>
</evidence>
<accession>A0A3P2RFB7</accession>